<dbReference type="InterPro" id="IPR000914">
    <property type="entry name" value="SBP_5_dom"/>
</dbReference>
<name>A0A6N6VNR0_9HYPH</name>
<dbReference type="CDD" id="cd08497">
    <property type="entry name" value="MbnE-like"/>
    <property type="match status" value="1"/>
</dbReference>
<evidence type="ECO:0000259" key="4">
    <source>
        <dbReference type="Pfam" id="PF00496"/>
    </source>
</evidence>
<dbReference type="Gene3D" id="3.40.190.10">
    <property type="entry name" value="Periplasmic binding protein-like II"/>
    <property type="match status" value="1"/>
</dbReference>
<dbReference type="GO" id="GO:0030288">
    <property type="term" value="C:outer membrane-bounded periplasmic space"/>
    <property type="evidence" value="ECO:0007669"/>
    <property type="project" value="TreeGrafter"/>
</dbReference>
<dbReference type="InterPro" id="IPR030678">
    <property type="entry name" value="Peptide/Ni-bd"/>
</dbReference>
<dbReference type="GO" id="GO:1904680">
    <property type="term" value="F:peptide transmembrane transporter activity"/>
    <property type="evidence" value="ECO:0007669"/>
    <property type="project" value="TreeGrafter"/>
</dbReference>
<protein>
    <submittedName>
        <fullName evidence="5">ABC transporter substrate-binding protein</fullName>
    </submittedName>
</protein>
<dbReference type="InterPro" id="IPR039424">
    <property type="entry name" value="SBP_5"/>
</dbReference>
<comment type="subcellular location">
    <subcellularLocation>
        <location evidence="1">Periplasm</location>
    </subcellularLocation>
</comment>
<reference evidence="5 6" key="1">
    <citation type="submission" date="2019-09" db="EMBL/GenBank/DDBJ databases">
        <title>Parvibaculum sedimenti sp. nov., isolated from sediment.</title>
        <authorList>
            <person name="Wang Y."/>
        </authorList>
    </citation>
    <scope>NUCLEOTIDE SEQUENCE [LARGE SCALE GENOMIC DNA]</scope>
    <source>
        <strain evidence="5 6">HXT-9</strain>
    </source>
</reference>
<keyword evidence="6" id="KW-1185">Reference proteome</keyword>
<gene>
    <name evidence="5" type="ORF">F2P47_01615</name>
</gene>
<accession>A0A6N6VNR0</accession>
<evidence type="ECO:0000313" key="6">
    <source>
        <dbReference type="Proteomes" id="UP000468901"/>
    </source>
</evidence>
<comment type="caution">
    <text evidence="5">The sequence shown here is derived from an EMBL/GenBank/DDBJ whole genome shotgun (WGS) entry which is preliminary data.</text>
</comment>
<dbReference type="AlphaFoldDB" id="A0A6N6VNR0"/>
<evidence type="ECO:0000256" key="2">
    <source>
        <dbReference type="ARBA" id="ARBA00005695"/>
    </source>
</evidence>
<sequence length="628" mass="70529">MTSRFELPRRGVLGLMGASLGLSLLPAPLRAQTAGVNTGRLHGLSIFGNLKYQPGFTQFDYVAPDAPKGGSLSQTPSNGAYNASLLSFDTLNGFILKGNAPPGLDYVFDTLMTRALDEEDAVYGLAAESVEIRDKGNRLIFHMREAARFHDGSKLTAEDAAFSLNLLKAQGHPLIALNLREMKEAKALDAATLSIVFTGNQTRDLAIYIAGGLPIFSKAWYTAHAFEETTLVPPLGSGPYKISEFKAGEFVTYERVPDYWARDLNVNIGQWNFGKLRFDFYRDRTAAFEAFASGQYRFREEFTSKTWATQYDFPAVKDGRVRLETLPDHTPSGAQGWFINTRREKFADPRVREALTLAFDFEWTNRNLFYGLYQRTVSFFENSPMRAEGLPSPDEMKLLEPWRSKLPEAVFGPAYSPPRTDGSGQDRKLLRRAMDLLDQAGWKIIDGIRKNAKGEALTVEFLGDDPILQRIEGPYIKNLKLLGITAQSRLVDSAQFQKRIKSYDFDLVVQRYSLGLTPGIEMRGYWGSEFARTDGSRNLSGIENPAIDALIEKVIAAPTRADQIVAARALDRVLRAGQYWIPQWYKASYALAFWDIFARPDTLPKYDRGVERCWWFDAARAKKLGIEG</sequence>
<dbReference type="EMBL" id="WESC01000001">
    <property type="protein sequence ID" value="KAB7742852.1"/>
    <property type="molecule type" value="Genomic_DNA"/>
</dbReference>
<dbReference type="SUPFAM" id="SSF53850">
    <property type="entry name" value="Periplasmic binding protein-like II"/>
    <property type="match status" value="1"/>
</dbReference>
<organism evidence="5 6">
    <name type="scientific">Parvibaculum sedimenti</name>
    <dbReference type="NCBI Taxonomy" id="2608632"/>
    <lineage>
        <taxon>Bacteria</taxon>
        <taxon>Pseudomonadati</taxon>
        <taxon>Pseudomonadota</taxon>
        <taxon>Alphaproteobacteria</taxon>
        <taxon>Hyphomicrobiales</taxon>
        <taxon>Parvibaculaceae</taxon>
        <taxon>Parvibaculum</taxon>
    </lineage>
</organism>
<evidence type="ECO:0000256" key="3">
    <source>
        <dbReference type="ARBA" id="ARBA00022729"/>
    </source>
</evidence>
<dbReference type="RefSeq" id="WP_152214403.1">
    <property type="nucleotide sequence ID" value="NZ_WESC01000001.1"/>
</dbReference>
<dbReference type="PIRSF" id="PIRSF002741">
    <property type="entry name" value="MppA"/>
    <property type="match status" value="1"/>
</dbReference>
<dbReference type="GO" id="GO:0015833">
    <property type="term" value="P:peptide transport"/>
    <property type="evidence" value="ECO:0007669"/>
    <property type="project" value="TreeGrafter"/>
</dbReference>
<comment type="similarity">
    <text evidence="2">Belongs to the bacterial solute-binding protein 5 family.</text>
</comment>
<evidence type="ECO:0000313" key="5">
    <source>
        <dbReference type="EMBL" id="KAB7742852.1"/>
    </source>
</evidence>
<dbReference type="PANTHER" id="PTHR30290:SF64">
    <property type="entry name" value="ABC TRANSPORTER PERIPLASMIC BINDING PROTEIN"/>
    <property type="match status" value="1"/>
</dbReference>
<feature type="domain" description="Solute-binding protein family 5" evidence="4">
    <location>
        <begin position="122"/>
        <end position="526"/>
    </location>
</feature>
<dbReference type="Gene3D" id="3.10.105.10">
    <property type="entry name" value="Dipeptide-binding Protein, Domain 3"/>
    <property type="match status" value="1"/>
</dbReference>
<dbReference type="GO" id="GO:0043190">
    <property type="term" value="C:ATP-binding cassette (ABC) transporter complex"/>
    <property type="evidence" value="ECO:0007669"/>
    <property type="project" value="InterPro"/>
</dbReference>
<dbReference type="Pfam" id="PF00496">
    <property type="entry name" value="SBP_bac_5"/>
    <property type="match status" value="1"/>
</dbReference>
<dbReference type="Proteomes" id="UP000468901">
    <property type="component" value="Unassembled WGS sequence"/>
</dbReference>
<evidence type="ECO:0000256" key="1">
    <source>
        <dbReference type="ARBA" id="ARBA00004418"/>
    </source>
</evidence>
<dbReference type="PANTHER" id="PTHR30290">
    <property type="entry name" value="PERIPLASMIC BINDING COMPONENT OF ABC TRANSPORTER"/>
    <property type="match status" value="1"/>
</dbReference>
<keyword evidence="3" id="KW-0732">Signal</keyword>
<dbReference type="GO" id="GO:0042884">
    <property type="term" value="P:microcin transport"/>
    <property type="evidence" value="ECO:0007669"/>
    <property type="project" value="TreeGrafter"/>
</dbReference>
<proteinExistence type="inferred from homology"/>